<name>A0A1E4SKJ3_9ASCO</name>
<organism evidence="1 2">
    <name type="scientific">Suhomyces tanzawaensis NRRL Y-17324</name>
    <dbReference type="NCBI Taxonomy" id="984487"/>
    <lineage>
        <taxon>Eukaryota</taxon>
        <taxon>Fungi</taxon>
        <taxon>Dikarya</taxon>
        <taxon>Ascomycota</taxon>
        <taxon>Saccharomycotina</taxon>
        <taxon>Pichiomycetes</taxon>
        <taxon>Debaryomycetaceae</taxon>
        <taxon>Suhomyces</taxon>
    </lineage>
</organism>
<dbReference type="OrthoDB" id="359154at2759"/>
<reference evidence="2" key="1">
    <citation type="submission" date="2016-05" db="EMBL/GenBank/DDBJ databases">
        <title>Comparative genomics of biotechnologically important yeasts.</title>
        <authorList>
            <consortium name="DOE Joint Genome Institute"/>
            <person name="Riley R."/>
            <person name="Haridas S."/>
            <person name="Wolfe K.H."/>
            <person name="Lopes M.R."/>
            <person name="Hittinger C.T."/>
            <person name="Goker M."/>
            <person name="Salamov A."/>
            <person name="Wisecaver J."/>
            <person name="Long T.M."/>
            <person name="Aerts A.L."/>
            <person name="Barry K."/>
            <person name="Choi C."/>
            <person name="Clum A."/>
            <person name="Coughlan A.Y."/>
            <person name="Deshpande S."/>
            <person name="Douglass A.P."/>
            <person name="Hanson S.J."/>
            <person name="Klenk H.-P."/>
            <person name="Labutti K."/>
            <person name="Lapidus A."/>
            <person name="Lindquist E."/>
            <person name="Lipzen A."/>
            <person name="Meier-Kolthoff J.P."/>
            <person name="Ohm R.A."/>
            <person name="Otillar R.P."/>
            <person name="Pangilinan J."/>
            <person name="Peng Y."/>
            <person name="Rokas A."/>
            <person name="Rosa C.A."/>
            <person name="Scheuner C."/>
            <person name="Sibirny A.A."/>
            <person name="Slot J.C."/>
            <person name="Stielow J.B."/>
            <person name="Sun H."/>
            <person name="Kurtzman C.P."/>
            <person name="Blackwell M."/>
            <person name="Grigoriev I.V."/>
            <person name="Jeffries T.W."/>
        </authorList>
    </citation>
    <scope>NUCLEOTIDE SEQUENCE [LARGE SCALE GENOMIC DNA]</scope>
    <source>
        <strain evidence="2">NRRL Y-17324</strain>
    </source>
</reference>
<evidence type="ECO:0008006" key="3">
    <source>
        <dbReference type="Google" id="ProtNLM"/>
    </source>
</evidence>
<dbReference type="AlphaFoldDB" id="A0A1E4SKJ3"/>
<dbReference type="RefSeq" id="XP_020065079.1">
    <property type="nucleotide sequence ID" value="XM_020210584.1"/>
</dbReference>
<dbReference type="EMBL" id="KV453911">
    <property type="protein sequence ID" value="ODV79957.1"/>
    <property type="molecule type" value="Genomic_DNA"/>
</dbReference>
<evidence type="ECO:0000313" key="1">
    <source>
        <dbReference type="EMBL" id="ODV79957.1"/>
    </source>
</evidence>
<accession>A0A1E4SKJ3</accession>
<evidence type="ECO:0000313" key="2">
    <source>
        <dbReference type="Proteomes" id="UP000094285"/>
    </source>
</evidence>
<dbReference type="Pfam" id="PF22682">
    <property type="entry name" value="Ribosomal_uL24m-like"/>
    <property type="match status" value="1"/>
</dbReference>
<keyword evidence="2" id="KW-1185">Reference proteome</keyword>
<dbReference type="InterPro" id="IPR008991">
    <property type="entry name" value="Translation_prot_SH3-like_sf"/>
</dbReference>
<sequence>MSWNTAKKRLTRDIEGLPKRLRDHYQREAIKYALPTFDVQTPPLLKNKDIKSLHEIGITEGDLIYITEGENKGTVTTVTKYLSNYDSFVVTNSTSKRLFQKSNWVEGQTSHVIDFPNFIPRSHVRLAGKEKDESGATNYLVADKVVLKDKYYDDRYKKWLPRRYVKHHETIEIPWPNPPGKLEEGELSTEGDAVLDKTYELQTIAKPPVPAEALAQLRNPHSKYKKRVLSELQARRLKAPEMPLSTEQKIYLAKNANKPKKTYTNLSPEIEDFIGSKMAEHISKIDNPAMLTHLEALSKSTIPDFEKTMKNIKESEQA</sequence>
<dbReference type="SUPFAM" id="SSF50104">
    <property type="entry name" value="Translation proteins SH3-like domain"/>
    <property type="match status" value="1"/>
</dbReference>
<dbReference type="Gene3D" id="2.30.30.30">
    <property type="match status" value="1"/>
</dbReference>
<dbReference type="InterPro" id="IPR014722">
    <property type="entry name" value="Rib_uL2_dom2"/>
</dbReference>
<dbReference type="GeneID" id="30984720"/>
<dbReference type="Proteomes" id="UP000094285">
    <property type="component" value="Unassembled WGS sequence"/>
</dbReference>
<protein>
    <recommendedName>
        <fullName evidence="3">KOW domain-containing protein</fullName>
    </recommendedName>
</protein>
<dbReference type="STRING" id="984487.A0A1E4SKJ3"/>
<proteinExistence type="predicted"/>
<gene>
    <name evidence="1" type="ORF">CANTADRAFT_5639</name>
</gene>